<protein>
    <submittedName>
        <fullName evidence="2">Uncharacterized protein</fullName>
    </submittedName>
</protein>
<dbReference type="EMBL" id="AP005456">
    <property type="protein sequence ID" value="BAD54493.1"/>
    <property type="molecule type" value="Genomic_DNA"/>
</dbReference>
<reference evidence="3" key="4">
    <citation type="journal article" date="2008" name="Nucleic Acids Res.">
        <title>The rice annotation project database (RAP-DB): 2008 update.</title>
        <authorList>
            <consortium name="The rice annotation project (RAP)"/>
        </authorList>
    </citation>
    <scope>GENOME REANNOTATION</scope>
    <source>
        <strain evidence="3">cv. Nipponbare</strain>
    </source>
</reference>
<accession>Q5Z657</accession>
<evidence type="ECO:0000313" key="3">
    <source>
        <dbReference type="Proteomes" id="UP000000763"/>
    </source>
</evidence>
<evidence type="ECO:0000313" key="2">
    <source>
        <dbReference type="EMBL" id="BAD54534.1"/>
    </source>
</evidence>
<evidence type="ECO:0000313" key="1">
    <source>
        <dbReference type="EMBL" id="BAD54493.1"/>
    </source>
</evidence>
<dbReference type="EMBL" id="AP005458">
    <property type="protein sequence ID" value="BAD54534.1"/>
    <property type="molecule type" value="Genomic_DNA"/>
</dbReference>
<reference evidence="3" key="3">
    <citation type="journal article" date="2005" name="Nature">
        <title>The map-based sequence of the rice genome.</title>
        <authorList>
            <consortium name="International rice genome sequencing project (IRGSP)"/>
            <person name="Matsumoto T."/>
            <person name="Wu J."/>
            <person name="Kanamori H."/>
            <person name="Katayose Y."/>
            <person name="Fujisawa M."/>
            <person name="Namiki N."/>
            <person name="Mizuno H."/>
            <person name="Yamamoto K."/>
            <person name="Antonio B.A."/>
            <person name="Baba T."/>
            <person name="Sakata K."/>
            <person name="Nagamura Y."/>
            <person name="Aoki H."/>
            <person name="Arikawa K."/>
            <person name="Arita K."/>
            <person name="Bito T."/>
            <person name="Chiden Y."/>
            <person name="Fujitsuka N."/>
            <person name="Fukunaka R."/>
            <person name="Hamada M."/>
            <person name="Harada C."/>
            <person name="Hayashi A."/>
            <person name="Hijishita S."/>
            <person name="Honda M."/>
            <person name="Hosokawa S."/>
            <person name="Ichikawa Y."/>
            <person name="Idonuma A."/>
            <person name="Iijima M."/>
            <person name="Ikeda M."/>
            <person name="Ikeno M."/>
            <person name="Ito K."/>
            <person name="Ito S."/>
            <person name="Ito T."/>
            <person name="Ito Y."/>
            <person name="Ito Y."/>
            <person name="Iwabuchi A."/>
            <person name="Kamiya K."/>
            <person name="Karasawa W."/>
            <person name="Kurita K."/>
            <person name="Katagiri S."/>
            <person name="Kikuta A."/>
            <person name="Kobayashi H."/>
            <person name="Kobayashi N."/>
            <person name="Machita K."/>
            <person name="Maehara T."/>
            <person name="Masukawa M."/>
            <person name="Mizubayashi T."/>
            <person name="Mukai Y."/>
            <person name="Nagasaki H."/>
            <person name="Nagata Y."/>
            <person name="Naito S."/>
            <person name="Nakashima M."/>
            <person name="Nakama Y."/>
            <person name="Nakamichi Y."/>
            <person name="Nakamura M."/>
            <person name="Meguro A."/>
            <person name="Negishi M."/>
            <person name="Ohta I."/>
            <person name="Ohta T."/>
            <person name="Okamoto M."/>
            <person name="Ono N."/>
            <person name="Saji S."/>
            <person name="Sakaguchi M."/>
            <person name="Sakai K."/>
            <person name="Shibata M."/>
            <person name="Shimokawa T."/>
            <person name="Song J."/>
            <person name="Takazaki Y."/>
            <person name="Terasawa K."/>
            <person name="Tsugane M."/>
            <person name="Tsuji K."/>
            <person name="Ueda S."/>
            <person name="Waki K."/>
            <person name="Yamagata H."/>
            <person name="Yamamoto M."/>
            <person name="Yamamoto S."/>
            <person name="Yamane H."/>
            <person name="Yoshiki S."/>
            <person name="Yoshihara R."/>
            <person name="Yukawa K."/>
            <person name="Zhong H."/>
            <person name="Yano M."/>
            <person name="Yuan Q."/>
            <person name="Ouyang S."/>
            <person name="Liu J."/>
            <person name="Jones K.M."/>
            <person name="Gansberger K."/>
            <person name="Moffat K."/>
            <person name="Hill J."/>
            <person name="Bera J."/>
            <person name="Fadrosh D."/>
            <person name="Jin S."/>
            <person name="Johri S."/>
            <person name="Kim M."/>
            <person name="Overton L."/>
            <person name="Reardon M."/>
            <person name="Tsitrin T."/>
            <person name="Vuong H."/>
            <person name="Weaver B."/>
            <person name="Ciecko A."/>
            <person name="Tallon L."/>
            <person name="Jackson J."/>
            <person name="Pai G."/>
            <person name="Aken S.V."/>
            <person name="Utterback T."/>
            <person name="Reidmuller S."/>
            <person name="Feldblyum T."/>
            <person name="Hsiao J."/>
            <person name="Zismann V."/>
            <person name="Iobst S."/>
            <person name="de Vazeille A.R."/>
            <person name="Buell C.R."/>
            <person name="Ying K."/>
            <person name="Li Y."/>
            <person name="Lu T."/>
            <person name="Huang Y."/>
            <person name="Zhao Q."/>
            <person name="Feng Q."/>
            <person name="Zhang L."/>
            <person name="Zhu J."/>
            <person name="Weng Q."/>
            <person name="Mu J."/>
            <person name="Lu Y."/>
            <person name="Fan D."/>
            <person name="Liu Y."/>
            <person name="Guan J."/>
            <person name="Zhang Y."/>
            <person name="Yu S."/>
            <person name="Liu X."/>
            <person name="Zhang Y."/>
            <person name="Hong G."/>
            <person name="Han B."/>
            <person name="Choisne N."/>
            <person name="Demange N."/>
            <person name="Orjeda G."/>
            <person name="Samain S."/>
            <person name="Cattolico L."/>
            <person name="Pelletier E."/>
            <person name="Couloux A."/>
            <person name="Segurens B."/>
            <person name="Wincker P."/>
            <person name="D'Hont A."/>
            <person name="Scarpelli C."/>
            <person name="Weissenbach J."/>
            <person name="Salanoubat M."/>
            <person name="Quetier F."/>
            <person name="Yu Y."/>
            <person name="Kim H.R."/>
            <person name="Rambo T."/>
            <person name="Currie J."/>
            <person name="Collura K."/>
            <person name="Luo M."/>
            <person name="Yang T."/>
            <person name="Ammiraju J.S.S."/>
            <person name="Engler F."/>
            <person name="Soderlund C."/>
            <person name="Wing R.A."/>
            <person name="Palmer L.E."/>
            <person name="de la Bastide M."/>
            <person name="Spiegel L."/>
            <person name="Nascimento L."/>
            <person name="Zutavern T."/>
            <person name="O'Shaughnessy A."/>
            <person name="Dike S."/>
            <person name="Dedhia N."/>
            <person name="Preston R."/>
            <person name="Balija V."/>
            <person name="McCombie W.R."/>
            <person name="Chow T."/>
            <person name="Chen H."/>
            <person name="Chung M."/>
            <person name="Chen C."/>
            <person name="Shaw J."/>
            <person name="Wu H."/>
            <person name="Hsiao K."/>
            <person name="Chao Y."/>
            <person name="Chu M."/>
            <person name="Cheng C."/>
            <person name="Hour A."/>
            <person name="Lee P."/>
            <person name="Lin S."/>
            <person name="Lin Y."/>
            <person name="Liou J."/>
            <person name="Liu S."/>
            <person name="Hsing Y."/>
            <person name="Raghuvanshi S."/>
            <person name="Mohanty A."/>
            <person name="Bharti A.K."/>
            <person name="Gaur A."/>
            <person name="Gupta V."/>
            <person name="Kumar D."/>
            <person name="Ravi V."/>
            <person name="Vij S."/>
            <person name="Kapur A."/>
            <person name="Khurana P."/>
            <person name="Khurana P."/>
            <person name="Khurana J.P."/>
            <person name="Tyagi A.K."/>
            <person name="Gaikwad K."/>
            <person name="Singh A."/>
            <person name="Dalal V."/>
            <person name="Srivastava S."/>
            <person name="Dixit A."/>
            <person name="Pal A.K."/>
            <person name="Ghazi I.A."/>
            <person name="Yadav M."/>
            <person name="Pandit A."/>
            <person name="Bhargava A."/>
            <person name="Sureshbabu K."/>
            <person name="Batra K."/>
            <person name="Sharma T.R."/>
            <person name="Mohapatra T."/>
            <person name="Singh N.K."/>
            <person name="Messing J."/>
            <person name="Nelson A.B."/>
            <person name="Fuks G."/>
            <person name="Kavchok S."/>
            <person name="Keizer G."/>
            <person name="Linton E."/>
            <person name="Llaca V."/>
            <person name="Song R."/>
            <person name="Tanyolac B."/>
            <person name="Young S."/>
            <person name="Ho-Il K."/>
            <person name="Hahn J.H."/>
            <person name="Sangsakoo G."/>
            <person name="Vanavichit A."/>
            <person name="de Mattos Luiz.A.T."/>
            <person name="Zimmer P.D."/>
            <person name="Malone G."/>
            <person name="Dellagostin O."/>
            <person name="de Oliveira A.C."/>
            <person name="Bevan M."/>
            <person name="Bancroft I."/>
            <person name="Minx P."/>
            <person name="Cordum H."/>
            <person name="Wilson R."/>
            <person name="Cheng Z."/>
            <person name="Jin W."/>
            <person name="Jiang J."/>
            <person name="Leong S.A."/>
            <person name="Iwama H."/>
            <person name="Gojobori T."/>
            <person name="Itoh T."/>
            <person name="Niimura Y."/>
            <person name="Fujii Y."/>
            <person name="Habara T."/>
            <person name="Sakai H."/>
            <person name="Sato Y."/>
            <person name="Wilson G."/>
            <person name="Kumar K."/>
            <person name="McCouch S."/>
            <person name="Juretic N."/>
            <person name="Hoen D."/>
            <person name="Wright S."/>
            <person name="Bruskiewich R."/>
            <person name="Bureau T."/>
            <person name="Miyao A."/>
            <person name="Hirochika H."/>
            <person name="Nishikawa T."/>
            <person name="Kadowaki K."/>
            <person name="Sugiura M."/>
            <person name="Burr B."/>
            <person name="Sasaki T."/>
        </authorList>
    </citation>
    <scope>NUCLEOTIDE SEQUENCE [LARGE SCALE GENOMIC DNA]</scope>
    <source>
        <strain evidence="3">cv. Nipponbare</strain>
    </source>
</reference>
<reference evidence="1" key="1">
    <citation type="submission" date="2002-06" db="EMBL/GenBank/DDBJ databases">
        <title>Oryza sativa nipponbare(GA3) genomic DNA, chromosome 6, PAC clone:P0513E02.</title>
        <authorList>
            <person name="Sasaki T."/>
            <person name="Matsumoto T."/>
            <person name="Katayose Y."/>
        </authorList>
    </citation>
    <scope>NUCLEOTIDE SEQUENCE</scope>
</reference>
<gene>
    <name evidence="1" type="ORF">P0513E02.22</name>
    <name evidence="2" type="ORF">P0567G03.3</name>
</gene>
<proteinExistence type="predicted"/>
<sequence>MSTLLVERAWSHGAGRPVQAQVRTDMGRRRWRVAMRRKRLAAREVGRGAKMELRCSPGTMESRMGCQWERRSWRRGPAGAQGGPDRRLAAASLGMERRDGSGESMASERRGKGGSWVLFISRWGERRSQWRWFAGSQTATN</sequence>
<organism evidence="2 3">
    <name type="scientific">Oryza sativa subsp. japonica</name>
    <name type="common">Rice</name>
    <dbReference type="NCBI Taxonomy" id="39947"/>
    <lineage>
        <taxon>Eukaryota</taxon>
        <taxon>Viridiplantae</taxon>
        <taxon>Streptophyta</taxon>
        <taxon>Embryophyta</taxon>
        <taxon>Tracheophyta</taxon>
        <taxon>Spermatophyta</taxon>
        <taxon>Magnoliopsida</taxon>
        <taxon>Liliopsida</taxon>
        <taxon>Poales</taxon>
        <taxon>Poaceae</taxon>
        <taxon>BOP clade</taxon>
        <taxon>Oryzoideae</taxon>
        <taxon>Oryzeae</taxon>
        <taxon>Oryzinae</taxon>
        <taxon>Oryza</taxon>
        <taxon>Oryza sativa</taxon>
    </lineage>
</organism>
<name>Q5Z657_ORYSJ</name>
<dbReference type="Proteomes" id="UP000000763">
    <property type="component" value="Chromosome 6"/>
</dbReference>
<dbReference type="AlphaFoldDB" id="Q5Z657"/>
<reference evidence="2" key="2">
    <citation type="submission" date="2002-06" db="EMBL/GenBank/DDBJ databases">
        <title>Oryza sativa nipponbare(GA3) genomic DNA, chromosome 6, PAC clone:P0567G03.</title>
        <authorList>
            <person name="Sasaki T."/>
            <person name="Matsumoto T."/>
            <person name="Katayose Y."/>
        </authorList>
    </citation>
    <scope>NUCLEOTIDE SEQUENCE</scope>
</reference>